<evidence type="ECO:0000256" key="5">
    <source>
        <dbReference type="ARBA" id="ARBA00023134"/>
    </source>
</evidence>
<evidence type="ECO:0000259" key="9">
    <source>
        <dbReference type="PROSITE" id="PS50823"/>
    </source>
</evidence>
<dbReference type="InterPro" id="IPR015946">
    <property type="entry name" value="KH_dom-like_a/b"/>
</dbReference>
<dbReference type="GO" id="GO:0003924">
    <property type="term" value="F:GTPase activity"/>
    <property type="evidence" value="ECO:0007669"/>
    <property type="project" value="UniProtKB-UniRule"/>
</dbReference>
<comment type="function">
    <text evidence="6">An essential GTPase that binds both GDP and GTP, with rapid nucleotide exchange. Plays a role in 16S rRNA processing and 30S ribosomal subunit biogenesis and possibly also in cell cycle regulation and energy metabolism.</text>
</comment>
<feature type="binding site" evidence="6">
    <location>
        <begin position="120"/>
        <end position="123"/>
    </location>
    <ligand>
        <name>GTP</name>
        <dbReference type="ChEBI" id="CHEBI:37565"/>
    </ligand>
</feature>
<reference evidence="12" key="1">
    <citation type="submission" date="2017-09" db="EMBL/GenBank/DDBJ databases">
        <title>Depth-based differentiation of microbial function through sediment-hosted aquifers and enrichment of novel symbionts in the deep terrestrial subsurface.</title>
        <authorList>
            <person name="Probst A.J."/>
            <person name="Ladd B."/>
            <person name="Jarett J.K."/>
            <person name="Geller-Mcgrath D.E."/>
            <person name="Sieber C.M.K."/>
            <person name="Emerson J.B."/>
            <person name="Anantharaman K."/>
            <person name="Thomas B.C."/>
            <person name="Malmstrom R."/>
            <person name="Stieglmeier M."/>
            <person name="Klingl A."/>
            <person name="Woyke T."/>
            <person name="Ryan C.M."/>
            <person name="Banfield J.F."/>
        </authorList>
    </citation>
    <scope>NUCLEOTIDE SEQUENCE [LARGE SCALE GENOMIC DNA]</scope>
</reference>
<dbReference type="Proteomes" id="UP000231407">
    <property type="component" value="Unassembled WGS sequence"/>
</dbReference>
<dbReference type="PRINTS" id="PR00326">
    <property type="entry name" value="GTP1OBG"/>
</dbReference>
<dbReference type="NCBIfam" id="TIGR00231">
    <property type="entry name" value="small_GTP"/>
    <property type="match status" value="1"/>
</dbReference>
<feature type="region of interest" description="G5" evidence="7">
    <location>
        <begin position="148"/>
        <end position="150"/>
    </location>
</feature>
<dbReference type="InterPro" id="IPR006073">
    <property type="entry name" value="GTP-bd"/>
</dbReference>
<evidence type="ECO:0000256" key="2">
    <source>
        <dbReference type="ARBA" id="ARBA00020484"/>
    </source>
</evidence>
<dbReference type="InterPro" id="IPR030388">
    <property type="entry name" value="G_ERA_dom"/>
</dbReference>
<feature type="region of interest" description="G2" evidence="7">
    <location>
        <begin position="36"/>
        <end position="40"/>
    </location>
</feature>
<comment type="similarity">
    <text evidence="1 6 7 8">Belongs to the TRAFAC class TrmE-Era-EngA-EngB-Septin-like GTPase superfamily. Era GTPase family.</text>
</comment>
<keyword evidence="6" id="KW-0472">Membrane</keyword>
<organism evidence="11 12">
    <name type="scientific">Candidatus Shapirobacteria bacterium CG06_land_8_20_14_3_00_40_12</name>
    <dbReference type="NCBI Taxonomy" id="1974881"/>
    <lineage>
        <taxon>Bacteria</taxon>
        <taxon>Candidatus Shapironibacteriota</taxon>
    </lineage>
</organism>
<dbReference type="GO" id="GO:0005886">
    <property type="term" value="C:plasma membrane"/>
    <property type="evidence" value="ECO:0007669"/>
    <property type="project" value="UniProtKB-SubCell"/>
</dbReference>
<evidence type="ECO:0000256" key="4">
    <source>
        <dbReference type="ARBA" id="ARBA00022884"/>
    </source>
</evidence>
<sequence>MKYGKVAIVGRPNTGKSTLLNAIMNQKVAITSPLPQTTRRSQAVVYSDERGKIMFVDTPGLIGKVEDLLSKRVNEEVPRELAKADLIVTLVDISRPKNEEENKVLGLMRKMKCKKILVYNKIDKAFGPKNHLPDYNYLEEEFDRTVSISAIKSKNVKQLLIDIFELLPARINKGTKESIKAMTAEVRPLTAMSSKEYIEEIIREKAYLFLRDELPYTVFVEVEKVEDKKKVIYIAASIYTNADKYKKMIIGAHGQKIKEIGFNARKELELMSGRKIYLELTVKIDIHWNERVIVGMK</sequence>
<dbReference type="SUPFAM" id="SSF52540">
    <property type="entry name" value="P-loop containing nucleoside triphosphate hydrolases"/>
    <property type="match status" value="1"/>
</dbReference>
<dbReference type="SUPFAM" id="SSF54814">
    <property type="entry name" value="Prokaryotic type KH domain (KH-domain type II)"/>
    <property type="match status" value="1"/>
</dbReference>
<proteinExistence type="inferred from homology"/>
<keyword evidence="6" id="KW-0963">Cytoplasm</keyword>
<dbReference type="PROSITE" id="PS50823">
    <property type="entry name" value="KH_TYPE_2"/>
    <property type="match status" value="1"/>
</dbReference>
<comment type="subcellular location">
    <subcellularLocation>
        <location evidence="6">Cytoplasm</location>
    </subcellularLocation>
    <subcellularLocation>
        <location evidence="6">Cell membrane</location>
        <topology evidence="6">Peripheral membrane protein</topology>
    </subcellularLocation>
</comment>
<dbReference type="GO" id="GO:0005525">
    <property type="term" value="F:GTP binding"/>
    <property type="evidence" value="ECO:0007669"/>
    <property type="project" value="UniProtKB-UniRule"/>
</dbReference>
<dbReference type="GO" id="GO:0070181">
    <property type="term" value="F:small ribosomal subunit rRNA binding"/>
    <property type="evidence" value="ECO:0007669"/>
    <property type="project" value="UniProtKB-UniRule"/>
</dbReference>
<feature type="region of interest" description="G1" evidence="7">
    <location>
        <begin position="10"/>
        <end position="17"/>
    </location>
</feature>
<feature type="binding site" evidence="6">
    <location>
        <begin position="10"/>
        <end position="17"/>
    </location>
    <ligand>
        <name>GTP</name>
        <dbReference type="ChEBI" id="CHEBI:37565"/>
    </ligand>
</feature>
<dbReference type="AlphaFoldDB" id="A0A2M7ATG3"/>
<dbReference type="Gene3D" id="3.30.300.20">
    <property type="match status" value="1"/>
</dbReference>
<gene>
    <name evidence="6" type="primary">era</name>
    <name evidence="11" type="ORF">COS78_00190</name>
</gene>
<name>A0A2M7ATG3_9BACT</name>
<feature type="region of interest" description="G4" evidence="7">
    <location>
        <begin position="120"/>
        <end position="123"/>
    </location>
</feature>
<dbReference type="InterPro" id="IPR027417">
    <property type="entry name" value="P-loop_NTPase"/>
</dbReference>
<comment type="subunit">
    <text evidence="6">Monomer.</text>
</comment>
<feature type="binding site" evidence="6">
    <location>
        <begin position="57"/>
        <end position="61"/>
    </location>
    <ligand>
        <name>GTP</name>
        <dbReference type="ChEBI" id="CHEBI:37565"/>
    </ligand>
</feature>
<dbReference type="CDD" id="cd04163">
    <property type="entry name" value="Era"/>
    <property type="match status" value="1"/>
</dbReference>
<evidence type="ECO:0000256" key="6">
    <source>
        <dbReference type="HAMAP-Rule" id="MF_00367"/>
    </source>
</evidence>
<feature type="region of interest" description="G3" evidence="7">
    <location>
        <begin position="57"/>
        <end position="60"/>
    </location>
</feature>
<dbReference type="Gene3D" id="3.40.50.300">
    <property type="entry name" value="P-loop containing nucleotide triphosphate hydrolases"/>
    <property type="match status" value="1"/>
</dbReference>
<dbReference type="InterPro" id="IPR009019">
    <property type="entry name" value="KH_sf_prok-type"/>
</dbReference>
<keyword evidence="6" id="KW-0699">rRNA-binding</keyword>
<accession>A0A2M7ATG3</accession>
<evidence type="ECO:0000256" key="7">
    <source>
        <dbReference type="PROSITE-ProRule" id="PRU01050"/>
    </source>
</evidence>
<evidence type="ECO:0000313" key="11">
    <source>
        <dbReference type="EMBL" id="PIU73853.1"/>
    </source>
</evidence>
<dbReference type="GO" id="GO:0000028">
    <property type="term" value="P:ribosomal small subunit assembly"/>
    <property type="evidence" value="ECO:0007669"/>
    <property type="project" value="TreeGrafter"/>
</dbReference>
<keyword evidence="4 6" id="KW-0694">RNA-binding</keyword>
<keyword evidence="3 6" id="KW-0547">Nucleotide-binding</keyword>
<keyword evidence="5 6" id="KW-0342">GTP-binding</keyword>
<evidence type="ECO:0000256" key="1">
    <source>
        <dbReference type="ARBA" id="ARBA00007921"/>
    </source>
</evidence>
<evidence type="ECO:0000259" key="10">
    <source>
        <dbReference type="PROSITE" id="PS51713"/>
    </source>
</evidence>
<dbReference type="InterPro" id="IPR005225">
    <property type="entry name" value="Small_GTP-bd"/>
</dbReference>
<dbReference type="NCBIfam" id="TIGR00436">
    <property type="entry name" value="era"/>
    <property type="match status" value="1"/>
</dbReference>
<dbReference type="GO" id="GO:0005829">
    <property type="term" value="C:cytosol"/>
    <property type="evidence" value="ECO:0007669"/>
    <property type="project" value="TreeGrafter"/>
</dbReference>
<dbReference type="Pfam" id="PF01926">
    <property type="entry name" value="MMR_HSR1"/>
    <property type="match status" value="1"/>
</dbReference>
<dbReference type="InterPro" id="IPR004044">
    <property type="entry name" value="KH_dom_type_2"/>
</dbReference>
<protein>
    <recommendedName>
        <fullName evidence="2 6">GTPase Era</fullName>
    </recommendedName>
</protein>
<dbReference type="InterPro" id="IPR005662">
    <property type="entry name" value="GTPase_Era-like"/>
</dbReference>
<evidence type="ECO:0000313" key="12">
    <source>
        <dbReference type="Proteomes" id="UP000231407"/>
    </source>
</evidence>
<dbReference type="NCBIfam" id="NF000908">
    <property type="entry name" value="PRK00089.1"/>
    <property type="match status" value="1"/>
</dbReference>
<dbReference type="PANTHER" id="PTHR42698:SF1">
    <property type="entry name" value="GTPASE ERA, MITOCHONDRIAL"/>
    <property type="match status" value="1"/>
</dbReference>
<dbReference type="Pfam" id="PF07650">
    <property type="entry name" value="KH_2"/>
    <property type="match status" value="1"/>
</dbReference>
<keyword evidence="6" id="KW-1003">Cell membrane</keyword>
<dbReference type="HAMAP" id="MF_00367">
    <property type="entry name" value="GTPase_Era"/>
    <property type="match status" value="1"/>
</dbReference>
<dbReference type="GO" id="GO:0043024">
    <property type="term" value="F:ribosomal small subunit binding"/>
    <property type="evidence" value="ECO:0007669"/>
    <property type="project" value="TreeGrafter"/>
</dbReference>
<evidence type="ECO:0000256" key="3">
    <source>
        <dbReference type="ARBA" id="ARBA00022741"/>
    </source>
</evidence>
<dbReference type="CDD" id="cd22534">
    <property type="entry name" value="KH-II_Era"/>
    <property type="match status" value="1"/>
</dbReference>
<dbReference type="PROSITE" id="PS51713">
    <property type="entry name" value="G_ERA"/>
    <property type="match status" value="1"/>
</dbReference>
<keyword evidence="6" id="KW-0690">Ribosome biogenesis</keyword>
<feature type="domain" description="Era-type G" evidence="10">
    <location>
        <begin position="2"/>
        <end position="169"/>
    </location>
</feature>
<dbReference type="PANTHER" id="PTHR42698">
    <property type="entry name" value="GTPASE ERA"/>
    <property type="match status" value="1"/>
</dbReference>
<comment type="caution">
    <text evidence="11">The sequence shown here is derived from an EMBL/GenBank/DDBJ whole genome shotgun (WGS) entry which is preliminary data.</text>
</comment>
<feature type="domain" description="KH type-2" evidence="9">
    <location>
        <begin position="210"/>
        <end position="286"/>
    </location>
</feature>
<dbReference type="EMBL" id="PEWA01000002">
    <property type="protein sequence ID" value="PIU73853.1"/>
    <property type="molecule type" value="Genomic_DNA"/>
</dbReference>
<evidence type="ECO:0000256" key="8">
    <source>
        <dbReference type="RuleBase" id="RU003761"/>
    </source>
</evidence>